<feature type="compositionally biased region" description="Low complexity" evidence="1">
    <location>
        <begin position="98"/>
        <end position="111"/>
    </location>
</feature>
<accession>A0ABP0VIY9</accession>
<evidence type="ECO:0000313" key="3">
    <source>
        <dbReference type="Proteomes" id="UP001497444"/>
    </source>
</evidence>
<comment type="caution">
    <text evidence="2">The sequence shown here is derived from an EMBL/GenBank/DDBJ whole genome shotgun (WGS) entry which is preliminary data.</text>
</comment>
<proteinExistence type="predicted"/>
<reference evidence="2" key="1">
    <citation type="submission" date="2024-02" db="EMBL/GenBank/DDBJ databases">
        <authorList>
            <consortium name="ELIXIR-Norway"/>
            <consortium name="Elixir Norway"/>
        </authorList>
    </citation>
    <scope>NUCLEOTIDE SEQUENCE</scope>
</reference>
<sequence>MAKKRKSEYSGLDEVEKTLHTSFCTAANSISHLYTQAQHQQRHAFQAGERHAVEKLYFWLLREQQGGSNISVGQILGYLQSEIEGVSGDDTAMSPGPQSHQQQTSIQQQQQAVAGAVGSMATSGPGQAEAPAVPADQSKSSVFTGALASPIRWDLPAFSTTLAGYGLPNHSGHLGKRTGMGLEQYAELAWEDEQTAAPYHDVSSTAGFAFHQTQHQHQHQQGRDGQSFGENDATMDMHGGEVGDGYFR</sequence>
<evidence type="ECO:0000313" key="2">
    <source>
        <dbReference type="EMBL" id="CAK9253828.1"/>
    </source>
</evidence>
<dbReference type="PANTHER" id="PTHR33675:SF1">
    <property type="entry name" value="HOLOCARBOXYLASE SYNTHETASE"/>
    <property type="match status" value="1"/>
</dbReference>
<dbReference type="EMBL" id="CAXAQS010000937">
    <property type="protein sequence ID" value="CAK9253828.1"/>
    <property type="molecule type" value="Genomic_DNA"/>
</dbReference>
<dbReference type="PANTHER" id="PTHR33675">
    <property type="entry name" value="NUCLEAR RECEPTOR FAMILY 2 GROUP C PROTEIN"/>
    <property type="match status" value="1"/>
</dbReference>
<feature type="region of interest" description="Disordered" evidence="1">
    <location>
        <begin position="86"/>
        <end position="138"/>
    </location>
</feature>
<keyword evidence="3" id="KW-1185">Reference proteome</keyword>
<feature type="region of interest" description="Disordered" evidence="1">
    <location>
        <begin position="214"/>
        <end position="248"/>
    </location>
</feature>
<protein>
    <submittedName>
        <fullName evidence="2">Uncharacterized protein</fullName>
    </submittedName>
</protein>
<dbReference type="Proteomes" id="UP001497444">
    <property type="component" value="Unassembled WGS sequence"/>
</dbReference>
<evidence type="ECO:0000256" key="1">
    <source>
        <dbReference type="SAM" id="MobiDB-lite"/>
    </source>
</evidence>
<organism evidence="2 3">
    <name type="scientific">Sphagnum jensenii</name>
    <dbReference type="NCBI Taxonomy" id="128206"/>
    <lineage>
        <taxon>Eukaryota</taxon>
        <taxon>Viridiplantae</taxon>
        <taxon>Streptophyta</taxon>
        <taxon>Embryophyta</taxon>
        <taxon>Bryophyta</taxon>
        <taxon>Sphagnophytina</taxon>
        <taxon>Sphagnopsida</taxon>
        <taxon>Sphagnales</taxon>
        <taxon>Sphagnaceae</taxon>
        <taxon>Sphagnum</taxon>
    </lineage>
</organism>
<name>A0ABP0VIY9_9BRYO</name>
<gene>
    <name evidence="2" type="ORF">CSSPJE1EN1_LOCUS29206</name>
</gene>